<evidence type="ECO:0000256" key="1">
    <source>
        <dbReference type="SAM" id="MobiDB-lite"/>
    </source>
</evidence>
<reference evidence="3" key="1">
    <citation type="journal article" date="2019" name="Curr. Biol.">
        <title>Genome Sequence of Striga asiatica Provides Insight into the Evolution of Plant Parasitism.</title>
        <authorList>
            <person name="Yoshida S."/>
            <person name="Kim S."/>
            <person name="Wafula E.K."/>
            <person name="Tanskanen J."/>
            <person name="Kim Y.M."/>
            <person name="Honaas L."/>
            <person name="Yang Z."/>
            <person name="Spallek T."/>
            <person name="Conn C.E."/>
            <person name="Ichihashi Y."/>
            <person name="Cheong K."/>
            <person name="Cui S."/>
            <person name="Der J.P."/>
            <person name="Gundlach H."/>
            <person name="Jiao Y."/>
            <person name="Hori C."/>
            <person name="Ishida J.K."/>
            <person name="Kasahara H."/>
            <person name="Kiba T."/>
            <person name="Kim M.S."/>
            <person name="Koo N."/>
            <person name="Laohavisit A."/>
            <person name="Lee Y.H."/>
            <person name="Lumba S."/>
            <person name="McCourt P."/>
            <person name="Mortimer J.C."/>
            <person name="Mutuku J.M."/>
            <person name="Nomura T."/>
            <person name="Sasaki-Sekimoto Y."/>
            <person name="Seto Y."/>
            <person name="Wang Y."/>
            <person name="Wakatake T."/>
            <person name="Sakakibara H."/>
            <person name="Demura T."/>
            <person name="Yamaguchi S."/>
            <person name="Yoneyama K."/>
            <person name="Manabe R.I."/>
            <person name="Nelson D.C."/>
            <person name="Schulman A.H."/>
            <person name="Timko M.P."/>
            <person name="dePamphilis C.W."/>
            <person name="Choi D."/>
            <person name="Shirasu K."/>
        </authorList>
    </citation>
    <scope>NUCLEOTIDE SEQUENCE [LARGE SCALE GENOMIC DNA]</scope>
    <source>
        <strain evidence="3">cv. UVA1</strain>
    </source>
</reference>
<protein>
    <submittedName>
        <fullName evidence="2">Polyphenol oxidase A</fullName>
    </submittedName>
</protein>
<sequence>MKKYCGVNFEITSLRIYTRLNHMLLFAGKVRKLTMMTFTTIGKKDENEENHPKLKVSTTNQNLGGKAENNISVSSSPETYSGDLDIGGMDYSLAIRKPPIHN</sequence>
<proteinExistence type="predicted"/>
<name>A0A5A7PWL9_STRAF</name>
<keyword evidence="3" id="KW-1185">Reference proteome</keyword>
<evidence type="ECO:0000313" key="2">
    <source>
        <dbReference type="EMBL" id="GER37076.1"/>
    </source>
</evidence>
<dbReference type="Proteomes" id="UP000325081">
    <property type="component" value="Unassembled WGS sequence"/>
</dbReference>
<evidence type="ECO:0000313" key="3">
    <source>
        <dbReference type="Proteomes" id="UP000325081"/>
    </source>
</evidence>
<dbReference type="OrthoDB" id="1903945at2759"/>
<accession>A0A5A7PWL9</accession>
<gene>
    <name evidence="2" type="ORF">STAS_13461</name>
</gene>
<comment type="caution">
    <text evidence="2">The sequence shown here is derived from an EMBL/GenBank/DDBJ whole genome shotgun (WGS) entry which is preliminary data.</text>
</comment>
<feature type="compositionally biased region" description="Polar residues" evidence="1">
    <location>
        <begin position="56"/>
        <end position="76"/>
    </location>
</feature>
<feature type="region of interest" description="Disordered" evidence="1">
    <location>
        <begin position="44"/>
        <end position="76"/>
    </location>
</feature>
<dbReference type="AlphaFoldDB" id="A0A5A7PWL9"/>
<dbReference type="EMBL" id="BKCP01005283">
    <property type="protein sequence ID" value="GER37076.1"/>
    <property type="molecule type" value="Genomic_DNA"/>
</dbReference>
<organism evidence="2 3">
    <name type="scientific">Striga asiatica</name>
    <name type="common">Asiatic witchweed</name>
    <name type="synonym">Buchnera asiatica</name>
    <dbReference type="NCBI Taxonomy" id="4170"/>
    <lineage>
        <taxon>Eukaryota</taxon>
        <taxon>Viridiplantae</taxon>
        <taxon>Streptophyta</taxon>
        <taxon>Embryophyta</taxon>
        <taxon>Tracheophyta</taxon>
        <taxon>Spermatophyta</taxon>
        <taxon>Magnoliopsida</taxon>
        <taxon>eudicotyledons</taxon>
        <taxon>Gunneridae</taxon>
        <taxon>Pentapetalae</taxon>
        <taxon>asterids</taxon>
        <taxon>lamiids</taxon>
        <taxon>Lamiales</taxon>
        <taxon>Orobanchaceae</taxon>
        <taxon>Buchnereae</taxon>
        <taxon>Striga</taxon>
    </lineage>
</organism>